<evidence type="ECO:0000313" key="1">
    <source>
        <dbReference type="EMBL" id="OBA23185.1"/>
    </source>
</evidence>
<comment type="caution">
    <text evidence="1">The sequence shown here is derived from an EMBL/GenBank/DDBJ whole genome shotgun (WGS) entry which is preliminary data.</text>
</comment>
<dbReference type="InterPro" id="IPR039196">
    <property type="entry name" value="Fmc1"/>
</dbReference>
<evidence type="ECO:0008006" key="3">
    <source>
        <dbReference type="Google" id="ProtNLM"/>
    </source>
</evidence>
<dbReference type="PANTHER" id="PTHR28015">
    <property type="entry name" value="ATP SYNTHASE ASSEMBLY FACTOR FMC1, MITOCHONDRIAL"/>
    <property type="match status" value="1"/>
</dbReference>
<accession>A0A1A0HGR8</accession>
<dbReference type="AlphaFoldDB" id="A0A1A0HGR8"/>
<organism evidence="1 2">
    <name type="scientific">Metschnikowia bicuspidata var. bicuspidata NRRL YB-4993</name>
    <dbReference type="NCBI Taxonomy" id="869754"/>
    <lineage>
        <taxon>Eukaryota</taxon>
        <taxon>Fungi</taxon>
        <taxon>Dikarya</taxon>
        <taxon>Ascomycota</taxon>
        <taxon>Saccharomycotina</taxon>
        <taxon>Pichiomycetes</taxon>
        <taxon>Metschnikowiaceae</taxon>
        <taxon>Metschnikowia</taxon>
    </lineage>
</organism>
<dbReference type="OrthoDB" id="15893at2759"/>
<gene>
    <name evidence="1" type="ORF">METBIDRAFT_38113</name>
</gene>
<keyword evidence="2" id="KW-1185">Reference proteome</keyword>
<name>A0A1A0HGR8_9ASCO</name>
<sequence>MFKALYKELQKELLTAHKKVHLHRWKKDFEKNKARLTYDKMQLIRSRQSAEKVQAQLDALESGKAEIPPLDSSKVRNLLDSKEDLHNLQNVTAYLKNQRVYNELLERYNPGLTMSQGDNVRKTANMVGLSIPEK</sequence>
<dbReference type="GO" id="GO:0033615">
    <property type="term" value="P:mitochondrial proton-transporting ATP synthase complex assembly"/>
    <property type="evidence" value="ECO:0007669"/>
    <property type="project" value="InterPro"/>
</dbReference>
<dbReference type="GeneID" id="30029932"/>
<protein>
    <recommendedName>
        <fullName evidence="3">ATP synthase assembly factor FMC1, mitochondrial</fullName>
    </recommendedName>
</protein>
<dbReference type="PANTHER" id="PTHR28015:SF1">
    <property type="entry name" value="ATP SYNTHASE ASSEMBLY FACTOR FMC1, MITOCHONDRIAL"/>
    <property type="match status" value="1"/>
</dbReference>
<dbReference type="EMBL" id="LXTC01000001">
    <property type="protein sequence ID" value="OBA23185.1"/>
    <property type="molecule type" value="Genomic_DNA"/>
</dbReference>
<dbReference type="Proteomes" id="UP000092555">
    <property type="component" value="Unassembled WGS sequence"/>
</dbReference>
<evidence type="ECO:0000313" key="2">
    <source>
        <dbReference type="Proteomes" id="UP000092555"/>
    </source>
</evidence>
<proteinExistence type="predicted"/>
<dbReference type="STRING" id="869754.A0A1A0HGR8"/>
<dbReference type="GO" id="GO:0005759">
    <property type="term" value="C:mitochondrial matrix"/>
    <property type="evidence" value="ECO:0007669"/>
    <property type="project" value="TreeGrafter"/>
</dbReference>
<dbReference type="RefSeq" id="XP_018713666.1">
    <property type="nucleotide sequence ID" value="XM_018856956.1"/>
</dbReference>
<reference evidence="1 2" key="1">
    <citation type="submission" date="2016-05" db="EMBL/GenBank/DDBJ databases">
        <title>Comparative genomics of biotechnologically important yeasts.</title>
        <authorList>
            <consortium name="DOE Joint Genome Institute"/>
            <person name="Riley R."/>
            <person name="Haridas S."/>
            <person name="Wolfe K.H."/>
            <person name="Lopes M.R."/>
            <person name="Hittinger C.T."/>
            <person name="Goker M."/>
            <person name="Salamov A."/>
            <person name="Wisecaver J."/>
            <person name="Long T.M."/>
            <person name="Aerts A.L."/>
            <person name="Barry K."/>
            <person name="Choi C."/>
            <person name="Clum A."/>
            <person name="Coughlan A.Y."/>
            <person name="Deshpande S."/>
            <person name="Douglass A.P."/>
            <person name="Hanson S.J."/>
            <person name="Klenk H.-P."/>
            <person name="LaButti K."/>
            <person name="Lapidus A."/>
            <person name="Lindquist E."/>
            <person name="Lipzen A."/>
            <person name="Meier-kolthoff J.P."/>
            <person name="Ohm R.A."/>
            <person name="Otillar R.P."/>
            <person name="Pangilinan J."/>
            <person name="Peng Y."/>
            <person name="Rokas A."/>
            <person name="Rosa C.A."/>
            <person name="Scheuner C."/>
            <person name="Sibirny A.A."/>
            <person name="Slot J.C."/>
            <person name="Stielow J.B."/>
            <person name="Sun H."/>
            <person name="Kurtzman C.P."/>
            <person name="Blackwell M."/>
            <person name="Grigoriev I.V."/>
            <person name="Jeffries T.W."/>
        </authorList>
    </citation>
    <scope>NUCLEOTIDE SEQUENCE [LARGE SCALE GENOMIC DNA]</scope>
    <source>
        <strain evidence="1 2">NRRL YB-4993</strain>
    </source>
</reference>
<dbReference type="Pfam" id="PF13233">
    <property type="entry name" value="Complex1_LYR_2"/>
    <property type="match status" value="1"/>
</dbReference>